<evidence type="ECO:0000256" key="7">
    <source>
        <dbReference type="ARBA" id="ARBA00022723"/>
    </source>
</evidence>
<evidence type="ECO:0000256" key="18">
    <source>
        <dbReference type="ARBA" id="ARBA00023268"/>
    </source>
</evidence>
<dbReference type="InterPro" id="IPR014145">
    <property type="entry name" value="LigD_pol_dom"/>
</dbReference>
<dbReference type="InterPro" id="IPR033651">
    <property type="entry name" value="PaeLigD_Pol-like"/>
</dbReference>
<dbReference type="NCBIfam" id="TIGR02778">
    <property type="entry name" value="ligD_pol"/>
    <property type="match status" value="1"/>
</dbReference>
<evidence type="ECO:0000256" key="10">
    <source>
        <dbReference type="ARBA" id="ARBA00022801"/>
    </source>
</evidence>
<dbReference type="Pfam" id="PF04679">
    <property type="entry name" value="DNA_ligase_A_C"/>
    <property type="match status" value="1"/>
</dbReference>
<dbReference type="RefSeq" id="WP_012111902.1">
    <property type="nucleotide sequence ID" value="NC_009719.1"/>
</dbReference>
<evidence type="ECO:0000256" key="12">
    <source>
        <dbReference type="ARBA" id="ARBA00022840"/>
    </source>
</evidence>
<dbReference type="HOGENOM" id="CLU_008325_0_0_5"/>
<dbReference type="eggNOG" id="COG1793">
    <property type="taxonomic scope" value="Bacteria"/>
</dbReference>
<evidence type="ECO:0000256" key="1">
    <source>
        <dbReference type="ARBA" id="ARBA00001936"/>
    </source>
</evidence>
<dbReference type="CDD" id="cd07971">
    <property type="entry name" value="OBF_DNA_ligase_LigD"/>
    <property type="match status" value="1"/>
</dbReference>
<dbReference type="CDD" id="cd07906">
    <property type="entry name" value="Adenylation_DNA_ligase_LigD_LigC"/>
    <property type="match status" value="1"/>
</dbReference>
<evidence type="ECO:0000259" key="22">
    <source>
        <dbReference type="PROSITE" id="PS50160"/>
    </source>
</evidence>
<keyword evidence="14" id="KW-0238">DNA-binding</keyword>
<dbReference type="NCBIfam" id="TIGR02779">
    <property type="entry name" value="NHEJ_ligase_lig"/>
    <property type="match status" value="1"/>
</dbReference>
<evidence type="ECO:0000256" key="20">
    <source>
        <dbReference type="ARBA" id="ARBA00034003"/>
    </source>
</evidence>
<evidence type="ECO:0000256" key="4">
    <source>
        <dbReference type="ARBA" id="ARBA00022679"/>
    </source>
</evidence>
<evidence type="ECO:0000256" key="8">
    <source>
        <dbReference type="ARBA" id="ARBA00022741"/>
    </source>
</evidence>
<keyword evidence="15" id="KW-0233">DNA recombination</keyword>
<dbReference type="GO" id="GO:0046872">
    <property type="term" value="F:metal ion binding"/>
    <property type="evidence" value="ECO:0007669"/>
    <property type="project" value="UniProtKB-KW"/>
</dbReference>
<evidence type="ECO:0000256" key="2">
    <source>
        <dbReference type="ARBA" id="ARBA00012727"/>
    </source>
</evidence>
<dbReference type="InterPro" id="IPR014144">
    <property type="entry name" value="LigD_PE_domain"/>
</dbReference>
<proteinExistence type="predicted"/>
<dbReference type="Gene3D" id="3.90.920.10">
    <property type="entry name" value="DNA primase, PRIM domain"/>
    <property type="match status" value="1"/>
</dbReference>
<accession>A7HXF1</accession>
<dbReference type="Proteomes" id="UP000006377">
    <property type="component" value="Chromosome"/>
</dbReference>
<sequence>MSRKSTSSLETYWAKRHFDETPEPRGKKARRKGHRYSIQMHHTRRLHYDLRLELDGVLKSWAITKGPSLDPSVKRLAVRTEDHPVDYIAFEGNIPEGHYGAGTVLLWDRGEWQPIGDPHEGLKKGKLAFEIHGERLKGRWALIRFKGERDPKRENWLLIKERDDVASSSKDPVEEYKTSVSSGRGKKEVSDAPDRVWEDGKAKKAKSKRVTSKGPKHPLPGFVEPALATLVDEPPSGDDWLFEMKYDGYRALASVTGEEVRIFTRSGLDWTERYGALGSAFSDLGLDGALIDGEIVVTDAKGRSSFSDLQRTLKGEKKGRLSFFAFDLLHSEGEDLRKRPLIERKKQLKALLGAAGKKGPVYYTDHVEGEGEMMLEALCTRGFEGVIAKRADRPYRSGRGKSWLKIKCQHEQEFVIVGWSPSERGRAFSSLLLALREDGELRYAGRVGTGFSEADLNALSKRFASLARRTSPLKGDVPAEIRRNVRWLRPELVAQIGFAEFTHDGAVRQARYLGLREDKPASAVTRESAVPVEKIEKMTATDKTSKDADDDAVIEGVRITHPDRILFPEQGVTKLALARYMQKAAPLMLPHLANRLLSLVRCPQGPQKKCFFQRHAGSSLPEGFKELPVKGSKERQDYLYLTDAKGLVAAAQMGVLELHLWGSHIDDVERPDRIVFDLDPDPDLPFDTVIEAARRMRNVLEALELQSYPMLTGGKGVHVVAPLVRRHEWPVVKAFTRALAERLEADAPERYVAKMTKSKRTGRIFIDYLRNDRSSTAIAPYSPRARKGAPVAWPVTWEELDEANSGGDVTIETAFAKRRTDPWKGYGSLRQSLKASALRALDVDA</sequence>
<evidence type="ECO:0000256" key="13">
    <source>
        <dbReference type="ARBA" id="ARBA00022932"/>
    </source>
</evidence>
<dbReference type="STRING" id="402881.Plav_2977"/>
<dbReference type="KEGG" id="pla:Plav_2977"/>
<dbReference type="Gene3D" id="2.40.50.140">
    <property type="entry name" value="Nucleic acid-binding proteins"/>
    <property type="match status" value="1"/>
</dbReference>
<dbReference type="OrthoDB" id="9802472at2"/>
<dbReference type="GO" id="GO:0006281">
    <property type="term" value="P:DNA repair"/>
    <property type="evidence" value="ECO:0007669"/>
    <property type="project" value="UniProtKB-KW"/>
</dbReference>
<evidence type="ECO:0000256" key="16">
    <source>
        <dbReference type="ARBA" id="ARBA00023204"/>
    </source>
</evidence>
<evidence type="ECO:0000313" key="23">
    <source>
        <dbReference type="EMBL" id="ABS64584.1"/>
    </source>
</evidence>
<evidence type="ECO:0000256" key="5">
    <source>
        <dbReference type="ARBA" id="ARBA00022695"/>
    </source>
</evidence>
<keyword evidence="7" id="KW-0479">Metal-binding</keyword>
<keyword evidence="6" id="KW-0540">Nuclease</keyword>
<evidence type="ECO:0000256" key="15">
    <source>
        <dbReference type="ARBA" id="ARBA00023172"/>
    </source>
</evidence>
<dbReference type="NCBIfam" id="TIGR02776">
    <property type="entry name" value="NHEJ_ligase_prk"/>
    <property type="match status" value="1"/>
</dbReference>
<dbReference type="InterPro" id="IPR012340">
    <property type="entry name" value="NA-bd_OB-fold"/>
</dbReference>
<evidence type="ECO:0000313" key="24">
    <source>
        <dbReference type="Proteomes" id="UP000006377"/>
    </source>
</evidence>
<comment type="catalytic activity">
    <reaction evidence="20">
        <text>ATP + (deoxyribonucleotide)n-3'-hydroxyl + 5'-phospho-(deoxyribonucleotide)m = (deoxyribonucleotide)n+m + AMP + diphosphate.</text>
        <dbReference type="EC" id="6.5.1.1"/>
    </reaction>
</comment>
<keyword evidence="8" id="KW-0547">Nucleotide-binding</keyword>
<keyword evidence="11" id="KW-0269">Exonuclease</keyword>
<feature type="compositionally biased region" description="Basic and acidic residues" evidence="21">
    <location>
        <begin position="168"/>
        <end position="177"/>
    </location>
</feature>
<dbReference type="InterPro" id="IPR052171">
    <property type="entry name" value="NHEJ_LigD"/>
</dbReference>
<keyword evidence="3 23" id="KW-0436">Ligase</keyword>
<keyword evidence="18" id="KW-0511">Multifunctional enzyme</keyword>
<dbReference type="InterPro" id="IPR012310">
    <property type="entry name" value="DNA_ligase_ATP-dep_cent"/>
</dbReference>
<feature type="region of interest" description="Disordered" evidence="21">
    <location>
        <begin position="168"/>
        <end position="218"/>
    </location>
</feature>
<evidence type="ECO:0000256" key="17">
    <source>
        <dbReference type="ARBA" id="ARBA00023211"/>
    </source>
</evidence>
<dbReference type="PANTHER" id="PTHR42705:SF2">
    <property type="entry name" value="BIFUNCTIONAL NON-HOMOLOGOUS END JOINING PROTEIN LIGD"/>
    <property type="match status" value="1"/>
</dbReference>
<dbReference type="EMBL" id="CP000774">
    <property type="protein sequence ID" value="ABS64584.1"/>
    <property type="molecule type" value="Genomic_DNA"/>
</dbReference>
<keyword evidence="5" id="KW-0548">Nucleotidyltransferase</keyword>
<evidence type="ECO:0000256" key="21">
    <source>
        <dbReference type="SAM" id="MobiDB-lite"/>
    </source>
</evidence>
<dbReference type="AlphaFoldDB" id="A7HXF1"/>
<dbReference type="GO" id="GO:0005524">
    <property type="term" value="F:ATP binding"/>
    <property type="evidence" value="ECO:0007669"/>
    <property type="project" value="UniProtKB-KW"/>
</dbReference>
<keyword evidence="16" id="KW-0234">DNA repair</keyword>
<dbReference type="InterPro" id="IPR014143">
    <property type="entry name" value="NHEJ_ligase_prk"/>
</dbReference>
<dbReference type="GO" id="GO:0004527">
    <property type="term" value="F:exonuclease activity"/>
    <property type="evidence" value="ECO:0007669"/>
    <property type="project" value="UniProtKB-KW"/>
</dbReference>
<keyword evidence="10" id="KW-0378">Hydrolase</keyword>
<dbReference type="GO" id="GO:0003910">
    <property type="term" value="F:DNA ligase (ATP) activity"/>
    <property type="evidence" value="ECO:0007669"/>
    <property type="project" value="UniProtKB-EC"/>
</dbReference>
<keyword evidence="12" id="KW-0067">ATP-binding</keyword>
<evidence type="ECO:0000256" key="14">
    <source>
        <dbReference type="ARBA" id="ARBA00023125"/>
    </source>
</evidence>
<dbReference type="GO" id="GO:0003887">
    <property type="term" value="F:DNA-directed DNA polymerase activity"/>
    <property type="evidence" value="ECO:0007669"/>
    <property type="project" value="UniProtKB-KW"/>
</dbReference>
<keyword evidence="17" id="KW-0464">Manganese</keyword>
<feature type="domain" description="ATP-dependent DNA ligase family profile" evidence="22">
    <location>
        <begin position="314"/>
        <end position="437"/>
    </location>
</feature>
<keyword evidence="24" id="KW-1185">Reference proteome</keyword>
<dbReference type="InterPro" id="IPR012309">
    <property type="entry name" value="DNA_ligase_ATP-dep_C"/>
</dbReference>
<evidence type="ECO:0000256" key="19">
    <source>
        <dbReference type="ARBA" id="ARBA00029943"/>
    </source>
</evidence>
<keyword evidence="4" id="KW-0808">Transferase</keyword>
<evidence type="ECO:0000256" key="3">
    <source>
        <dbReference type="ARBA" id="ARBA00022598"/>
    </source>
</evidence>
<dbReference type="Gene3D" id="3.30.1490.70">
    <property type="match status" value="1"/>
</dbReference>
<dbReference type="NCBIfam" id="TIGR02777">
    <property type="entry name" value="LigD_PE_dom"/>
    <property type="match status" value="1"/>
</dbReference>
<dbReference type="Pfam" id="PF21686">
    <property type="entry name" value="LigD_Prim-Pol"/>
    <property type="match status" value="1"/>
</dbReference>
<organism evidence="23 24">
    <name type="scientific">Parvibaculum lavamentivorans (strain DS-1 / DSM 13023 / NCIMB 13966)</name>
    <dbReference type="NCBI Taxonomy" id="402881"/>
    <lineage>
        <taxon>Bacteria</taxon>
        <taxon>Pseudomonadati</taxon>
        <taxon>Pseudomonadota</taxon>
        <taxon>Alphaproteobacteria</taxon>
        <taxon>Hyphomicrobiales</taxon>
        <taxon>Parvibaculaceae</taxon>
        <taxon>Parvibaculum</taxon>
    </lineage>
</organism>
<feature type="compositionally biased region" description="Basic and acidic residues" evidence="21">
    <location>
        <begin position="185"/>
        <end position="202"/>
    </location>
</feature>
<dbReference type="PANTHER" id="PTHR42705">
    <property type="entry name" value="BIFUNCTIONAL NON-HOMOLOGOUS END JOINING PROTEIN LIGD"/>
    <property type="match status" value="1"/>
</dbReference>
<dbReference type="eggNOG" id="COG3285">
    <property type="taxonomic scope" value="Bacteria"/>
</dbReference>
<dbReference type="SUPFAM" id="SSF50249">
    <property type="entry name" value="Nucleic acid-binding proteins"/>
    <property type="match status" value="1"/>
</dbReference>
<evidence type="ECO:0000256" key="9">
    <source>
        <dbReference type="ARBA" id="ARBA00022763"/>
    </source>
</evidence>
<dbReference type="Pfam" id="PF01068">
    <property type="entry name" value="DNA_ligase_A_M"/>
    <property type="match status" value="1"/>
</dbReference>
<dbReference type="Pfam" id="PF13298">
    <property type="entry name" value="LigD_N"/>
    <property type="match status" value="1"/>
</dbReference>
<dbReference type="CDD" id="cd04862">
    <property type="entry name" value="PaeLigD_Pol_like"/>
    <property type="match status" value="1"/>
</dbReference>
<keyword evidence="13" id="KW-0239">DNA-directed DNA polymerase</keyword>
<reference evidence="23 24" key="1">
    <citation type="journal article" date="2011" name="Stand. Genomic Sci.">
        <title>Complete genome sequence of Parvibaculum lavamentivorans type strain (DS-1(T)).</title>
        <authorList>
            <person name="Schleheck D."/>
            <person name="Weiss M."/>
            <person name="Pitluck S."/>
            <person name="Bruce D."/>
            <person name="Land M.L."/>
            <person name="Han S."/>
            <person name="Saunders E."/>
            <person name="Tapia R."/>
            <person name="Detter C."/>
            <person name="Brettin T."/>
            <person name="Han J."/>
            <person name="Woyke T."/>
            <person name="Goodwin L."/>
            <person name="Pennacchio L."/>
            <person name="Nolan M."/>
            <person name="Cook A.M."/>
            <person name="Kjelleberg S."/>
            <person name="Thomas T."/>
        </authorList>
    </citation>
    <scope>NUCLEOTIDE SEQUENCE [LARGE SCALE GENOMIC DNA]</scope>
    <source>
        <strain evidence="24">DS-1 / DSM 13023 / NCIMB 13966</strain>
    </source>
</reference>
<name>A7HXF1_PARL1</name>
<evidence type="ECO:0000256" key="6">
    <source>
        <dbReference type="ARBA" id="ARBA00022722"/>
    </source>
</evidence>
<keyword evidence="9" id="KW-0227">DNA damage</keyword>
<comment type="cofactor">
    <cofactor evidence="1">
        <name>Mn(2+)</name>
        <dbReference type="ChEBI" id="CHEBI:29035"/>
    </cofactor>
</comment>
<dbReference type="Gene3D" id="3.30.470.30">
    <property type="entry name" value="DNA ligase/mRNA capping enzyme"/>
    <property type="match status" value="1"/>
</dbReference>
<dbReference type="SUPFAM" id="SSF56091">
    <property type="entry name" value="DNA ligase/mRNA capping enzyme, catalytic domain"/>
    <property type="match status" value="1"/>
</dbReference>
<protein>
    <recommendedName>
        <fullName evidence="2">DNA ligase (ATP)</fullName>
        <ecNumber evidence="2">6.5.1.1</ecNumber>
    </recommendedName>
    <alternativeName>
        <fullName evidence="19">NHEJ DNA polymerase</fullName>
    </alternativeName>
</protein>
<evidence type="ECO:0000256" key="11">
    <source>
        <dbReference type="ARBA" id="ARBA00022839"/>
    </source>
</evidence>
<dbReference type="InterPro" id="IPR014146">
    <property type="entry name" value="LigD_ligase_dom"/>
</dbReference>
<dbReference type="PROSITE" id="PS50160">
    <property type="entry name" value="DNA_LIGASE_A3"/>
    <property type="match status" value="1"/>
</dbReference>
<feature type="compositionally biased region" description="Basic residues" evidence="21">
    <location>
        <begin position="203"/>
        <end position="216"/>
    </location>
</feature>
<dbReference type="GO" id="GO:0006310">
    <property type="term" value="P:DNA recombination"/>
    <property type="evidence" value="ECO:0007669"/>
    <property type="project" value="UniProtKB-KW"/>
</dbReference>
<dbReference type="GO" id="GO:0003677">
    <property type="term" value="F:DNA binding"/>
    <property type="evidence" value="ECO:0007669"/>
    <property type="project" value="UniProtKB-KW"/>
</dbReference>
<gene>
    <name evidence="23" type="ordered locus">Plav_2977</name>
</gene>
<dbReference type="NCBIfam" id="NF004628">
    <property type="entry name" value="PRK05972.1"/>
    <property type="match status" value="1"/>
</dbReference>
<dbReference type="EC" id="6.5.1.1" evidence="2"/>